<dbReference type="AlphaFoldDB" id="A0A6P9EDV2"/>
<evidence type="ECO:0000256" key="1">
    <source>
        <dbReference type="ARBA" id="ARBA00004496"/>
    </source>
</evidence>
<dbReference type="GO" id="GO:0005096">
    <property type="term" value="F:GTPase activator activity"/>
    <property type="evidence" value="ECO:0007669"/>
    <property type="project" value="UniProtKB-KW"/>
</dbReference>
<evidence type="ECO:0000313" key="9">
    <source>
        <dbReference type="RefSeq" id="XP_035540992.1"/>
    </source>
</evidence>
<dbReference type="PANTHER" id="PTHR21422">
    <property type="entry name" value="RAB3 GTPASE-ACTIVATING PROTEIN CATALYTIC SUBUNIT"/>
    <property type="match status" value="1"/>
</dbReference>
<reference evidence="9" key="1">
    <citation type="submission" date="2025-08" db="UniProtKB">
        <authorList>
            <consortium name="RefSeq"/>
        </authorList>
    </citation>
    <scope>IDENTIFICATION</scope>
    <source>
        <tissue evidence="9">Leaves</tissue>
    </source>
</reference>
<sequence length="951" mass="108014">MASSSKIDSNAEDEAPQEEVEHFDDFTLASSWERFISEIEAVCRQWMANGPKNLLEKGAVHLEFSKNLYKVKSELKYASKSYCMEYYFEKTNNDSRVSDWNFNLHELQMCFGVNDFLVIAPQSASGVVLDAPEASKLLSAVAIALTNCSSLLPALVPVHDPSRKAYIGIQNMGTVFTRRFEADHIGTQVPVQLMHLEGLYELFISKFAYSTLDFSVHLFKVNFTMKLTYRTIPYDDDHDLQGTDAEITEPGGNPVSDTHNKVQWDDDCPWSEWYSAEDPIKGFELIALWSEKMIESSLQMAELENDSPHDAEKWILFPKFSQNLSDGSKGNQIGFSSQLHLLIDALDMSFEAQFIEDFVSGPDNLKTSMIIPPPTVIDRVLKELFHEGVRDPDFAKGGHKSSRAIKGAPLQSLFAQFCLNCLWFGSCNIRAIAVLWIEFVREVRWCWEESQPLPKMPANGSIDLSTCLINQKLQMLAICIERKLELNEDYEDCIGSMDQASPHTKEEDSVAEDSDSSIMRTPSEDFEGKRDSPLTPENLHHSGITMLRYSSEPEEVVLADPKPSDCIRRGSVRVVGSMMLLKSNQEMHVPFTQDAPLMTEDMHEERLQAVEAFGDSFNFSAQLERDILSSDMSAFKAANPDAVFEDFIRWHSPGDWENDDAQENGSTNKLATVNPNNFWPPRGQLSQRMSEHGNLWRNIWNDAPALPASEQKPLLDPNREGEKVLHYLETIRPHQLLEQMVSTAFRASADTLNQTSYGGLKQMTTKMEQLYLTMASVLKPVQANRLSAGSEIFEDLRRLCGILEHVEKLLTVAASLHRKFLQAPRLSEAIFSDYYNFYIPRMRTGSVEDNVQMEFDKKQQVRTHERRVISNMFTTPTANQSWRKVLSMGNLLNGHEPILREIIFSMRDRVSGNHYAAHTPMVYQQEIETYRMYICGTSNDLRVALSVVSCD</sequence>
<evidence type="ECO:0000259" key="7">
    <source>
        <dbReference type="Pfam" id="PF13890"/>
    </source>
</evidence>
<comment type="similarity">
    <text evidence="2">Belongs to the Rab3-GAP catalytic subunit family.</text>
</comment>
<feature type="compositionally biased region" description="Basic and acidic residues" evidence="6">
    <location>
        <begin position="522"/>
        <end position="532"/>
    </location>
</feature>
<evidence type="ECO:0000256" key="6">
    <source>
        <dbReference type="SAM" id="MobiDB-lite"/>
    </source>
</evidence>
<accession>A0A6P9EDV2</accession>
<dbReference type="RefSeq" id="XP_035540992.1">
    <property type="nucleotide sequence ID" value="XM_035685099.1"/>
</dbReference>
<evidence type="ECO:0000256" key="5">
    <source>
        <dbReference type="ARBA" id="ARBA00022490"/>
    </source>
</evidence>
<feature type="domain" description="Rab3GAP catalytic subunit conserved" evidence="7">
    <location>
        <begin position="567"/>
        <end position="729"/>
    </location>
</feature>
<keyword evidence="8" id="KW-1185">Reference proteome</keyword>
<comment type="subcellular location">
    <subcellularLocation>
        <location evidence="1">Cytoplasm</location>
    </subcellularLocation>
</comment>
<dbReference type="InterPro" id="IPR026147">
    <property type="entry name" value="Rab3GAP1_conserved"/>
</dbReference>
<evidence type="ECO:0000256" key="3">
    <source>
        <dbReference type="ARBA" id="ARBA00015817"/>
    </source>
</evidence>
<evidence type="ECO:0000256" key="2">
    <source>
        <dbReference type="ARBA" id="ARBA00008856"/>
    </source>
</evidence>
<organism evidence="8 9">
    <name type="scientific">Juglans regia</name>
    <name type="common">English walnut</name>
    <dbReference type="NCBI Taxonomy" id="51240"/>
    <lineage>
        <taxon>Eukaryota</taxon>
        <taxon>Viridiplantae</taxon>
        <taxon>Streptophyta</taxon>
        <taxon>Embryophyta</taxon>
        <taxon>Tracheophyta</taxon>
        <taxon>Spermatophyta</taxon>
        <taxon>Magnoliopsida</taxon>
        <taxon>eudicotyledons</taxon>
        <taxon>Gunneridae</taxon>
        <taxon>Pentapetalae</taxon>
        <taxon>rosids</taxon>
        <taxon>fabids</taxon>
        <taxon>Fagales</taxon>
        <taxon>Juglandaceae</taxon>
        <taxon>Juglans</taxon>
    </lineage>
</organism>
<evidence type="ECO:0000313" key="8">
    <source>
        <dbReference type="Proteomes" id="UP000235220"/>
    </source>
</evidence>
<proteinExistence type="inferred from homology"/>
<dbReference type="InterPro" id="IPR045700">
    <property type="entry name" value="Rab3GAP1"/>
</dbReference>
<dbReference type="PANTHER" id="PTHR21422:SF9">
    <property type="entry name" value="RAB3 GTPASE-ACTIVATING PROTEIN CATALYTIC SUBUNIT"/>
    <property type="match status" value="1"/>
</dbReference>
<keyword evidence="5" id="KW-0963">Cytoplasm</keyword>
<evidence type="ECO:0000256" key="4">
    <source>
        <dbReference type="ARBA" id="ARBA00022468"/>
    </source>
</evidence>
<dbReference type="Pfam" id="PF13890">
    <property type="entry name" value="Rab3-GTPase_cat"/>
    <property type="match status" value="1"/>
</dbReference>
<dbReference type="Proteomes" id="UP000235220">
    <property type="component" value="Chromosome 14"/>
</dbReference>
<name>A0A6P9EDV2_JUGRE</name>
<gene>
    <name evidence="9" type="primary">LOC108996923</name>
</gene>
<keyword evidence="4" id="KW-0343">GTPase activation</keyword>
<protein>
    <recommendedName>
        <fullName evidence="3">Rab3 GTPase-activating protein catalytic subunit</fullName>
    </recommendedName>
</protein>
<dbReference type="GeneID" id="108996923"/>
<dbReference type="GO" id="GO:0005737">
    <property type="term" value="C:cytoplasm"/>
    <property type="evidence" value="ECO:0007669"/>
    <property type="project" value="UniProtKB-SubCell"/>
</dbReference>
<feature type="region of interest" description="Disordered" evidence="6">
    <location>
        <begin position="497"/>
        <end position="539"/>
    </location>
</feature>